<proteinExistence type="predicted"/>
<keyword evidence="1" id="KW-0812">Transmembrane</keyword>
<gene>
    <name evidence="2" type="ORF">OLMES_5158</name>
</gene>
<keyword evidence="1" id="KW-1133">Transmembrane helix</keyword>
<accession>A0A1Y0IF33</accession>
<evidence type="ECO:0000313" key="2">
    <source>
        <dbReference type="EMBL" id="ARU59142.1"/>
    </source>
</evidence>
<dbReference type="KEGG" id="ome:OLMES_5158"/>
<organism evidence="2 3">
    <name type="scientific">Oleiphilus messinensis</name>
    <dbReference type="NCBI Taxonomy" id="141451"/>
    <lineage>
        <taxon>Bacteria</taxon>
        <taxon>Pseudomonadati</taxon>
        <taxon>Pseudomonadota</taxon>
        <taxon>Gammaproteobacteria</taxon>
        <taxon>Oceanospirillales</taxon>
        <taxon>Oleiphilaceae</taxon>
        <taxon>Oleiphilus</taxon>
    </lineage>
</organism>
<keyword evidence="1" id="KW-0472">Membrane</keyword>
<dbReference type="RefSeq" id="WP_087463845.1">
    <property type="nucleotide sequence ID" value="NZ_CP021425.1"/>
</dbReference>
<name>A0A1Y0IF33_9GAMM</name>
<dbReference type="AlphaFoldDB" id="A0A1Y0IF33"/>
<feature type="transmembrane region" description="Helical" evidence="1">
    <location>
        <begin position="34"/>
        <end position="57"/>
    </location>
</feature>
<evidence type="ECO:0000256" key="1">
    <source>
        <dbReference type="SAM" id="Phobius"/>
    </source>
</evidence>
<feature type="transmembrane region" description="Helical" evidence="1">
    <location>
        <begin position="6"/>
        <end position="25"/>
    </location>
</feature>
<evidence type="ECO:0000313" key="3">
    <source>
        <dbReference type="Proteomes" id="UP000196027"/>
    </source>
</evidence>
<dbReference type="Proteomes" id="UP000196027">
    <property type="component" value="Chromosome"/>
</dbReference>
<sequence length="291" mass="32118">MDNLLGLLLVLAIGAAIGPVPAYILAKKKGRSKVLWTTVSFFLLGPVVPIILLVLPINNEVVGSSINNNFEKISSGDFLGQFEKISNSESMDRRLYIINNTLLDGALGGNYYRYIVNFVPIRDLQQDLAIGKIAGGVLGTAHMISSFRGHFSDVKNRARVSVSVGGFGYMFNTDELKSADQGVRFKLFAICAIYCNGSITKSEYVRAMATIFRYFGKPTVPVDTFGEFVFQNDNHKVGTSIGYQYFEEKLVSLGQVDKMLEAKCKELSHDVLKEISEVAENYGIRQELGVV</sequence>
<reference evidence="2 3" key="1">
    <citation type="submission" date="2017-05" db="EMBL/GenBank/DDBJ databases">
        <title>Genomic insights into alkan degradation activity of Oleiphilus messinensis.</title>
        <authorList>
            <person name="Kozyavkin S.A."/>
            <person name="Slesarev A.I."/>
            <person name="Golyshin P.N."/>
            <person name="Korzhenkov A."/>
            <person name="Golyshina O.N."/>
            <person name="Toshchakov S.V."/>
        </authorList>
    </citation>
    <scope>NUCLEOTIDE SEQUENCE [LARGE SCALE GENOMIC DNA]</scope>
    <source>
        <strain evidence="2 3">ME102</strain>
    </source>
</reference>
<dbReference type="EMBL" id="CP021425">
    <property type="protein sequence ID" value="ARU59142.1"/>
    <property type="molecule type" value="Genomic_DNA"/>
</dbReference>
<keyword evidence="3" id="KW-1185">Reference proteome</keyword>
<protein>
    <submittedName>
        <fullName evidence="2">Uncharacterized protein</fullName>
    </submittedName>
</protein>